<evidence type="ECO:0000256" key="1">
    <source>
        <dbReference type="SAM" id="MobiDB-lite"/>
    </source>
</evidence>
<feature type="compositionally biased region" description="Acidic residues" evidence="1">
    <location>
        <begin position="10"/>
        <end position="21"/>
    </location>
</feature>
<feature type="domain" description="DUF7573" evidence="2">
    <location>
        <begin position="31"/>
        <end position="66"/>
    </location>
</feature>
<accession>A0A5P9P8E6</accession>
<keyword evidence="4" id="KW-1185">Reference proteome</keyword>
<evidence type="ECO:0000259" key="2">
    <source>
        <dbReference type="Pfam" id="PF24458"/>
    </source>
</evidence>
<dbReference type="Proteomes" id="UP000326170">
    <property type="component" value="Chromosome"/>
</dbReference>
<protein>
    <recommendedName>
        <fullName evidence="2">DUF7573 domain-containing protein</fullName>
    </recommendedName>
</protein>
<evidence type="ECO:0000313" key="4">
    <source>
        <dbReference type="Proteomes" id="UP000326170"/>
    </source>
</evidence>
<dbReference type="EMBL" id="CP045488">
    <property type="protein sequence ID" value="QFU84130.1"/>
    <property type="molecule type" value="Genomic_DNA"/>
</dbReference>
<feature type="region of interest" description="Disordered" evidence="1">
    <location>
        <begin position="1"/>
        <end position="29"/>
    </location>
</feature>
<proteinExistence type="predicted"/>
<reference evidence="3 4" key="1">
    <citation type="journal article" date="2007" name="Int. J. Syst. Evol. Microbiol.">
        <title>Natronorubrum sulfidifaciens sp. nov., an extremely haloalkaliphilic archaeon isolated from Aiding salt lake in Xin-Jiang, China.</title>
        <authorList>
            <person name="Cui H.L."/>
            <person name="Tohty D."/>
            <person name="Liu H.C."/>
            <person name="Liu S.J."/>
            <person name="Oren A."/>
            <person name="Zhou P.J."/>
        </authorList>
    </citation>
    <scope>NUCLEOTIDE SEQUENCE [LARGE SCALE GENOMIC DNA]</scope>
    <source>
        <strain evidence="3 4">7-3</strain>
    </source>
</reference>
<dbReference type="AlphaFoldDB" id="A0A5P9P8E6"/>
<evidence type="ECO:0000313" key="3">
    <source>
        <dbReference type="EMBL" id="QFU84130.1"/>
    </source>
</evidence>
<organism evidence="3 4">
    <name type="scientific">Natronorubrum aibiense</name>
    <dbReference type="NCBI Taxonomy" id="348826"/>
    <lineage>
        <taxon>Archaea</taxon>
        <taxon>Methanobacteriati</taxon>
        <taxon>Methanobacteriota</taxon>
        <taxon>Stenosarchaea group</taxon>
        <taxon>Halobacteria</taxon>
        <taxon>Halobacteriales</taxon>
        <taxon>Natrialbaceae</taxon>
        <taxon>Natronorubrum</taxon>
    </lineage>
</organism>
<gene>
    <name evidence="3" type="ORF">GCU68_07715</name>
</gene>
<dbReference type="InterPro" id="IPR055995">
    <property type="entry name" value="DUF7573"/>
</dbReference>
<sequence length="66" mass="7232">MSEFGSTAEDAADSTTEDESEPAQRATDTGLSTYAWGTYRCSRCNGDTERVWRSNGDLVCPACKSW</sequence>
<name>A0A5P9P8E6_9EURY</name>
<dbReference type="KEGG" id="nas:GCU68_07715"/>
<dbReference type="Pfam" id="PF24458">
    <property type="entry name" value="DUF7573"/>
    <property type="match status" value="1"/>
</dbReference>